<evidence type="ECO:0000256" key="4">
    <source>
        <dbReference type="ARBA" id="ARBA00023316"/>
    </source>
</evidence>
<dbReference type="GO" id="GO:0071555">
    <property type="term" value="P:cell wall organization"/>
    <property type="evidence" value="ECO:0007669"/>
    <property type="project" value="UniProtKB-KW"/>
</dbReference>
<evidence type="ECO:0000313" key="7">
    <source>
        <dbReference type="Proteomes" id="UP001268896"/>
    </source>
</evidence>
<dbReference type="Proteomes" id="UP001268896">
    <property type="component" value="Unassembled WGS sequence"/>
</dbReference>
<comment type="caution">
    <text evidence="6">The sequence shown here is derived from an EMBL/GenBank/DDBJ whole genome shotgun (WGS) entry which is preliminary data.</text>
</comment>
<comment type="function">
    <text evidence="5">Catalyzes the conversion of GlcNAc-PP-undecaprenol into ManNAc-GlcNAc-PP-undecaprenol, the first committed lipid intermediate in the de novo synthesis of teichoic acid.</text>
</comment>
<dbReference type="CDD" id="cd06533">
    <property type="entry name" value="Glyco_transf_WecG_TagA"/>
    <property type="match status" value="1"/>
</dbReference>
<name>A0AAW8UIM0_ENTCA</name>
<dbReference type="PANTHER" id="PTHR34136:SF1">
    <property type="entry name" value="UDP-N-ACETYL-D-MANNOSAMINURONIC ACID TRANSFERASE"/>
    <property type="match status" value="1"/>
</dbReference>
<keyword evidence="2 5" id="KW-0808">Transferase</keyword>
<evidence type="ECO:0000256" key="1">
    <source>
        <dbReference type="ARBA" id="ARBA00022676"/>
    </source>
</evidence>
<evidence type="ECO:0000256" key="2">
    <source>
        <dbReference type="ARBA" id="ARBA00022679"/>
    </source>
</evidence>
<dbReference type="InterPro" id="IPR034714">
    <property type="entry name" value="TagA_TarA"/>
</dbReference>
<sequence length="248" mass="27895">MKSENIMGVLVDPITYGEVMDDLPHYIDSDKKMTIISVNPQIITESRKHPDIVTFINQSTHRIPDGVGVVLVSRLTGGKIKERVTGYDLMVRLLGYANENKMSAFFYGAKPEVLSDAIKNINDQYPNLGIAGAIDGYTTLDNESIVNKINAVKPDFVFVALGFPRQERWLAQNMNAIHASVFQDVGGSFDVLSGHVKRAPNFFINLHLEWLYRSLSNPTRLGRIAQLPVFLVKSIYWKLVNRSDQKNN</sequence>
<dbReference type="GO" id="GO:0019350">
    <property type="term" value="P:teichoic acid biosynthetic process"/>
    <property type="evidence" value="ECO:0007669"/>
    <property type="project" value="UniProtKB-UniRule"/>
</dbReference>
<keyword evidence="4 5" id="KW-0961">Cell wall biogenesis/degradation</keyword>
<dbReference type="HAMAP" id="MF_02070">
    <property type="entry name" value="TagA_TarA"/>
    <property type="match status" value="1"/>
</dbReference>
<gene>
    <name evidence="6" type="ORF">P7I32_06625</name>
</gene>
<organism evidence="6 7">
    <name type="scientific">Enterococcus casseliflavus</name>
    <name type="common">Enterococcus flavescens</name>
    <dbReference type="NCBI Taxonomy" id="37734"/>
    <lineage>
        <taxon>Bacteria</taxon>
        <taxon>Bacillati</taxon>
        <taxon>Bacillota</taxon>
        <taxon>Bacilli</taxon>
        <taxon>Lactobacillales</taxon>
        <taxon>Enterococcaceae</taxon>
        <taxon>Enterococcus</taxon>
    </lineage>
</organism>
<evidence type="ECO:0000256" key="5">
    <source>
        <dbReference type="HAMAP-Rule" id="MF_02070"/>
    </source>
</evidence>
<evidence type="ECO:0000313" key="6">
    <source>
        <dbReference type="EMBL" id="MDT2964277.1"/>
    </source>
</evidence>
<dbReference type="GO" id="GO:0047244">
    <property type="term" value="F:N-acetylglucosaminyldiphosphoundecaprenol N-acetyl-beta-D-mannosaminyltransferase activity"/>
    <property type="evidence" value="ECO:0007669"/>
    <property type="project" value="UniProtKB-UniRule"/>
</dbReference>
<accession>A0AAW8UIM0</accession>
<comment type="catalytic activity">
    <reaction evidence="5">
        <text>UDP-N-acetyl-alpha-D-mannosamine + N-acetyl-alpha-D-glucosaminyl-di-trans,octa-cis-undecaprenyl diphosphate = N-acetyl-beta-D-mannosaminyl-(1-&gt;4)-N-acetyl-alpha-D-glucosaminyl di-trans,octa-cis-undecaprenyl diphosphate + UDP + H(+)</text>
        <dbReference type="Rhea" id="RHEA:16053"/>
        <dbReference type="ChEBI" id="CHEBI:15378"/>
        <dbReference type="ChEBI" id="CHEBI:58223"/>
        <dbReference type="ChEBI" id="CHEBI:62959"/>
        <dbReference type="ChEBI" id="CHEBI:68623"/>
        <dbReference type="ChEBI" id="CHEBI:132210"/>
        <dbReference type="EC" id="2.4.1.187"/>
    </reaction>
</comment>
<dbReference type="AlphaFoldDB" id="A0AAW8UIM0"/>
<keyword evidence="1 5" id="KW-0328">Glycosyltransferase</keyword>
<dbReference type="RefSeq" id="WP_181409176.1">
    <property type="nucleotide sequence ID" value="NZ_BJMG01000003.1"/>
</dbReference>
<keyword evidence="3 5" id="KW-0777">Teichoic acid biosynthesis</keyword>
<dbReference type="NCBIfam" id="TIGR00696">
    <property type="entry name" value="wecG_tagA_cpsF"/>
    <property type="match status" value="1"/>
</dbReference>
<dbReference type="EC" id="2.4.1.187" evidence="5"/>
<proteinExistence type="inferred from homology"/>
<dbReference type="EMBL" id="JARQDV010000003">
    <property type="protein sequence ID" value="MDT2964277.1"/>
    <property type="molecule type" value="Genomic_DNA"/>
</dbReference>
<comment type="similarity">
    <text evidence="5">Belongs to the glycosyltransferase 26 family. TagA/TarA subfamily.</text>
</comment>
<reference evidence="6" key="1">
    <citation type="submission" date="2023-03" db="EMBL/GenBank/DDBJ databases">
        <authorList>
            <person name="Shen W."/>
            <person name="Cai J."/>
        </authorList>
    </citation>
    <scope>NUCLEOTIDE SEQUENCE</scope>
    <source>
        <strain evidence="6">K72-2</strain>
    </source>
</reference>
<protein>
    <recommendedName>
        <fullName evidence="5">N-acetylglucosaminyldiphosphoundecaprenol N-acetyl-beta-D-mannosaminyltransferase</fullName>
        <ecNumber evidence="5">2.4.1.187</ecNumber>
    </recommendedName>
    <alternativeName>
        <fullName evidence="5">N-acetylmannosaminyltransferase</fullName>
    </alternativeName>
    <alternativeName>
        <fullName evidence="5">UDP-N-acetylmannosamine transferase</fullName>
    </alternativeName>
    <alternativeName>
        <fullName evidence="5">UDP-N-acetylmannosamine:N-acetylglucosaminyl pyrophosphorylundecaprenol N-acetylmannosaminyltransferase</fullName>
    </alternativeName>
</protein>
<dbReference type="Pfam" id="PF03808">
    <property type="entry name" value="Glyco_tran_WecG"/>
    <property type="match status" value="1"/>
</dbReference>
<dbReference type="PANTHER" id="PTHR34136">
    <property type="match status" value="1"/>
</dbReference>
<evidence type="ECO:0000256" key="3">
    <source>
        <dbReference type="ARBA" id="ARBA00022944"/>
    </source>
</evidence>
<dbReference type="InterPro" id="IPR004629">
    <property type="entry name" value="WecG_TagA_CpsF"/>
</dbReference>
<comment type="pathway">
    <text evidence="5">Cell wall biogenesis; teichoic acid biosynthesis.</text>
</comment>